<keyword evidence="3" id="KW-1185">Reference proteome</keyword>
<gene>
    <name evidence="2" type="ORF">E2562_028713</name>
</gene>
<dbReference type="AlphaFoldDB" id="A0A6G1D8V8"/>
<dbReference type="SUPFAM" id="SSF48403">
    <property type="entry name" value="Ankyrin repeat"/>
    <property type="match status" value="1"/>
</dbReference>
<accession>A0A6G1D8V8</accession>
<dbReference type="OrthoDB" id="694512at2759"/>
<dbReference type="PROSITE" id="PS50297">
    <property type="entry name" value="ANK_REP_REGION"/>
    <property type="match status" value="1"/>
</dbReference>
<dbReference type="PANTHER" id="PTHR24121:SF19">
    <property type="entry name" value="OS11G0247700 PROTEIN"/>
    <property type="match status" value="1"/>
</dbReference>
<name>A0A6G1D8V8_9ORYZ</name>
<dbReference type="InterPro" id="IPR036770">
    <property type="entry name" value="Ankyrin_rpt-contain_sf"/>
</dbReference>
<sequence>MEPPLHKAAVQGSTASLQALVKENPKILDSKTPQGNTVLHIAAGFGHVAFAREALATNRDLLVAKNDQGDTPLHLAARSGKMPVAILLIDFIRLAETPWPEEPLLMTNKAGNTPLHEAVKNRRSAVALMLLGAEPICGHKPNKEMITPLHIAAREGLTEVVDKILGQPWVPEKYVVTEHINGTALHQAVLGGHTRKTHHP</sequence>
<dbReference type="PROSITE" id="PS50088">
    <property type="entry name" value="ANK_REPEAT"/>
    <property type="match status" value="1"/>
</dbReference>
<keyword evidence="1" id="KW-0040">ANK repeat</keyword>
<feature type="repeat" description="ANK" evidence="1">
    <location>
        <begin position="68"/>
        <end position="90"/>
    </location>
</feature>
<evidence type="ECO:0000313" key="2">
    <source>
        <dbReference type="EMBL" id="KAF0908829.1"/>
    </source>
</evidence>
<evidence type="ECO:0000313" key="3">
    <source>
        <dbReference type="Proteomes" id="UP000479710"/>
    </source>
</evidence>
<dbReference type="EMBL" id="SPHZ02000007">
    <property type="protein sequence ID" value="KAF0908829.1"/>
    <property type="molecule type" value="Genomic_DNA"/>
</dbReference>
<dbReference type="Pfam" id="PF12796">
    <property type="entry name" value="Ank_2"/>
    <property type="match status" value="1"/>
</dbReference>
<reference evidence="2 3" key="1">
    <citation type="submission" date="2019-11" db="EMBL/GenBank/DDBJ databases">
        <title>Whole genome sequence of Oryza granulata.</title>
        <authorList>
            <person name="Li W."/>
        </authorList>
    </citation>
    <scope>NUCLEOTIDE SEQUENCE [LARGE SCALE GENOMIC DNA]</scope>
    <source>
        <strain evidence="3">cv. Menghai</strain>
        <tissue evidence="2">Leaf</tissue>
    </source>
</reference>
<dbReference type="Proteomes" id="UP000479710">
    <property type="component" value="Unassembled WGS sequence"/>
</dbReference>
<dbReference type="SMART" id="SM00248">
    <property type="entry name" value="ANK"/>
    <property type="match status" value="5"/>
</dbReference>
<comment type="caution">
    <text evidence="2">The sequence shown here is derived from an EMBL/GenBank/DDBJ whole genome shotgun (WGS) entry which is preliminary data.</text>
</comment>
<dbReference type="PANTHER" id="PTHR24121">
    <property type="entry name" value="NO MECHANORECEPTOR POTENTIAL C, ISOFORM D-RELATED"/>
    <property type="match status" value="1"/>
</dbReference>
<dbReference type="Pfam" id="PF00023">
    <property type="entry name" value="Ank"/>
    <property type="match status" value="2"/>
</dbReference>
<proteinExistence type="predicted"/>
<organism evidence="2 3">
    <name type="scientific">Oryza meyeriana var. granulata</name>
    <dbReference type="NCBI Taxonomy" id="110450"/>
    <lineage>
        <taxon>Eukaryota</taxon>
        <taxon>Viridiplantae</taxon>
        <taxon>Streptophyta</taxon>
        <taxon>Embryophyta</taxon>
        <taxon>Tracheophyta</taxon>
        <taxon>Spermatophyta</taxon>
        <taxon>Magnoliopsida</taxon>
        <taxon>Liliopsida</taxon>
        <taxon>Poales</taxon>
        <taxon>Poaceae</taxon>
        <taxon>BOP clade</taxon>
        <taxon>Oryzoideae</taxon>
        <taxon>Oryzeae</taxon>
        <taxon>Oryzinae</taxon>
        <taxon>Oryza</taxon>
        <taxon>Oryza meyeriana</taxon>
    </lineage>
</organism>
<dbReference type="InterPro" id="IPR002110">
    <property type="entry name" value="Ankyrin_rpt"/>
</dbReference>
<dbReference type="Gene3D" id="1.25.40.20">
    <property type="entry name" value="Ankyrin repeat-containing domain"/>
    <property type="match status" value="2"/>
</dbReference>
<protein>
    <submittedName>
        <fullName evidence="2">Uncharacterized protein</fullName>
    </submittedName>
</protein>
<evidence type="ECO:0000256" key="1">
    <source>
        <dbReference type="PROSITE-ProRule" id="PRU00023"/>
    </source>
</evidence>